<evidence type="ECO:0000256" key="4">
    <source>
        <dbReference type="ARBA" id="ARBA00022723"/>
    </source>
</evidence>
<keyword evidence="3" id="KW-0949">S-adenosyl-L-methionine</keyword>
<evidence type="ECO:0000256" key="5">
    <source>
        <dbReference type="ARBA" id="ARBA00023004"/>
    </source>
</evidence>
<dbReference type="FunFam" id="3.80.30.20:FF:000001">
    <property type="entry name" value="tRNA-2-methylthio-N(6)-dimethylallyladenosine synthase 2"/>
    <property type="match status" value="1"/>
</dbReference>
<dbReference type="InterPro" id="IPR007197">
    <property type="entry name" value="rSAM"/>
</dbReference>
<dbReference type="GO" id="GO:0046872">
    <property type="term" value="F:metal ion binding"/>
    <property type="evidence" value="ECO:0007669"/>
    <property type="project" value="UniProtKB-KW"/>
</dbReference>
<dbReference type="AlphaFoldDB" id="X0TR34"/>
<dbReference type="InterPro" id="IPR020612">
    <property type="entry name" value="Methylthiotransferase_CS"/>
</dbReference>
<dbReference type="PANTHER" id="PTHR43020:SF2">
    <property type="entry name" value="MITOCHONDRIAL TRNA METHYLTHIOTRANSFERASE CDK5RAP1"/>
    <property type="match status" value="1"/>
</dbReference>
<dbReference type="GO" id="GO:0035597">
    <property type="term" value="F:tRNA-2-methylthio-N(6)-dimethylallyladenosine(37) synthase activity"/>
    <property type="evidence" value="ECO:0007669"/>
    <property type="project" value="TreeGrafter"/>
</dbReference>
<dbReference type="SMART" id="SM00729">
    <property type="entry name" value="Elp3"/>
    <property type="match status" value="1"/>
</dbReference>
<dbReference type="Gene3D" id="3.80.30.20">
    <property type="entry name" value="tm_1862 like domain"/>
    <property type="match status" value="1"/>
</dbReference>
<comment type="caution">
    <text evidence="9">The sequence shown here is derived from an EMBL/GenBank/DDBJ whole genome shotgun (WGS) entry which is preliminary data.</text>
</comment>
<evidence type="ECO:0000256" key="2">
    <source>
        <dbReference type="ARBA" id="ARBA00022485"/>
    </source>
</evidence>
<dbReference type="PROSITE" id="PS01278">
    <property type="entry name" value="MTTASE_RADICAL"/>
    <property type="match status" value="1"/>
</dbReference>
<dbReference type="InterPro" id="IPR038135">
    <property type="entry name" value="Methylthiotransferase_N_sf"/>
</dbReference>
<dbReference type="CDD" id="cd01335">
    <property type="entry name" value="Radical_SAM"/>
    <property type="match status" value="1"/>
</dbReference>
<dbReference type="Gene3D" id="3.40.50.12160">
    <property type="entry name" value="Methylthiotransferase, N-terminal domain"/>
    <property type="match status" value="1"/>
</dbReference>
<feature type="non-terminal residue" evidence="9">
    <location>
        <position position="1"/>
    </location>
</feature>
<evidence type="ECO:0000259" key="7">
    <source>
        <dbReference type="PROSITE" id="PS51449"/>
    </source>
</evidence>
<proteinExistence type="predicted"/>
<keyword evidence="2" id="KW-0004">4Fe-4S</keyword>
<dbReference type="PANTHER" id="PTHR43020">
    <property type="entry name" value="CDK5 REGULATORY SUBUNIT-ASSOCIATED PROTEIN 1"/>
    <property type="match status" value="1"/>
</dbReference>
<reference evidence="9" key="1">
    <citation type="journal article" date="2014" name="Front. Microbiol.">
        <title>High frequency of phylogenetically diverse reductive dehalogenase-homologous genes in deep subseafloor sedimentary metagenomes.</title>
        <authorList>
            <person name="Kawai M."/>
            <person name="Futagami T."/>
            <person name="Toyoda A."/>
            <person name="Takaki Y."/>
            <person name="Nishi S."/>
            <person name="Hori S."/>
            <person name="Arai W."/>
            <person name="Tsubouchi T."/>
            <person name="Morono Y."/>
            <person name="Uchiyama I."/>
            <person name="Ito T."/>
            <person name="Fujiyama A."/>
            <person name="Inagaki F."/>
            <person name="Takami H."/>
        </authorList>
    </citation>
    <scope>NUCLEOTIDE SEQUENCE</scope>
    <source>
        <strain evidence="9">Expedition CK06-06</strain>
    </source>
</reference>
<feature type="domain" description="MTTase N-terminal" evidence="7">
    <location>
        <begin position="1"/>
        <end position="81"/>
    </location>
</feature>
<name>X0TR34_9ZZZZ</name>
<dbReference type="InterPro" id="IPR005839">
    <property type="entry name" value="Methylthiotransferase"/>
</dbReference>
<evidence type="ECO:0000313" key="9">
    <source>
        <dbReference type="EMBL" id="GAF95704.1"/>
    </source>
</evidence>
<dbReference type="Pfam" id="PF04055">
    <property type="entry name" value="Radical_SAM"/>
    <property type="match status" value="1"/>
</dbReference>
<sequence length="301" mass="33784">PPSDGATIYILNTCTVTHIADRKSRHLLRLARRRNPDALIIAIGCYAERAAGELAQVAGADMVLGNEEKARLLDVLGERGLISTSSALCPPMLRTRSLVKIQEGCNQFCSYCIVPLVRGRERSLPLDEAVAEVRARVEMGYREVVLTGTQIGSYRQSLECLIQRILAETEITRLRLSSLQPQEITMGLLALWQDERLCRHLHLPLQSGSDPVLKRMGRRYSAADYEEAVARVREAMPDVAITTDVMVGFPGETDEEFEESYRFCQRIAFANIHVFPYSQRPATPAALMPEKIDERVKKERS</sequence>
<dbReference type="SUPFAM" id="SSF102114">
    <property type="entry name" value="Radical SAM enzymes"/>
    <property type="match status" value="1"/>
</dbReference>
<dbReference type="Pfam" id="PF00919">
    <property type="entry name" value="UPF0004"/>
    <property type="match status" value="1"/>
</dbReference>
<dbReference type="SFLD" id="SFLDG01082">
    <property type="entry name" value="B12-binding_domain_containing"/>
    <property type="match status" value="1"/>
</dbReference>
<feature type="domain" description="Radical SAM core" evidence="8">
    <location>
        <begin position="91"/>
        <end position="301"/>
    </location>
</feature>
<dbReference type="PROSITE" id="PS51449">
    <property type="entry name" value="MTTASE_N"/>
    <property type="match status" value="1"/>
</dbReference>
<protein>
    <submittedName>
        <fullName evidence="9">Uncharacterized protein</fullName>
    </submittedName>
</protein>
<evidence type="ECO:0000256" key="1">
    <source>
        <dbReference type="ARBA" id="ARBA00001966"/>
    </source>
</evidence>
<dbReference type="GO" id="GO:0051539">
    <property type="term" value="F:4 iron, 4 sulfur cluster binding"/>
    <property type="evidence" value="ECO:0007669"/>
    <property type="project" value="UniProtKB-KW"/>
</dbReference>
<evidence type="ECO:0000259" key="8">
    <source>
        <dbReference type="PROSITE" id="PS51918"/>
    </source>
</evidence>
<dbReference type="InterPro" id="IPR013848">
    <property type="entry name" value="Methylthiotransferase_N"/>
</dbReference>
<evidence type="ECO:0000256" key="6">
    <source>
        <dbReference type="ARBA" id="ARBA00023014"/>
    </source>
</evidence>
<keyword evidence="4" id="KW-0479">Metal-binding</keyword>
<dbReference type="InterPro" id="IPR058240">
    <property type="entry name" value="rSAM_sf"/>
</dbReference>
<organism evidence="9">
    <name type="scientific">marine sediment metagenome</name>
    <dbReference type="NCBI Taxonomy" id="412755"/>
    <lineage>
        <taxon>unclassified sequences</taxon>
        <taxon>metagenomes</taxon>
        <taxon>ecological metagenomes</taxon>
    </lineage>
</organism>
<dbReference type="GO" id="GO:0005829">
    <property type="term" value="C:cytosol"/>
    <property type="evidence" value="ECO:0007669"/>
    <property type="project" value="TreeGrafter"/>
</dbReference>
<keyword evidence="6" id="KW-0411">Iron-sulfur</keyword>
<dbReference type="InterPro" id="IPR006638">
    <property type="entry name" value="Elp3/MiaA/NifB-like_rSAM"/>
</dbReference>
<dbReference type="EMBL" id="BARS01010630">
    <property type="protein sequence ID" value="GAF95704.1"/>
    <property type="molecule type" value="Genomic_DNA"/>
</dbReference>
<accession>X0TR34</accession>
<gene>
    <name evidence="9" type="ORF">S01H1_19636</name>
</gene>
<feature type="non-terminal residue" evidence="9">
    <location>
        <position position="301"/>
    </location>
</feature>
<keyword evidence="5" id="KW-0408">Iron</keyword>
<evidence type="ECO:0000256" key="3">
    <source>
        <dbReference type="ARBA" id="ARBA00022691"/>
    </source>
</evidence>
<comment type="cofactor">
    <cofactor evidence="1">
        <name>[4Fe-4S] cluster</name>
        <dbReference type="ChEBI" id="CHEBI:49883"/>
    </cofactor>
</comment>
<dbReference type="SFLD" id="SFLDS00029">
    <property type="entry name" value="Radical_SAM"/>
    <property type="match status" value="1"/>
</dbReference>
<dbReference type="PROSITE" id="PS51918">
    <property type="entry name" value="RADICAL_SAM"/>
    <property type="match status" value="1"/>
</dbReference>
<dbReference type="InterPro" id="IPR023404">
    <property type="entry name" value="rSAM_horseshoe"/>
</dbReference>
<dbReference type="NCBIfam" id="TIGR00089">
    <property type="entry name" value="MiaB/RimO family radical SAM methylthiotransferase"/>
    <property type="match status" value="1"/>
</dbReference>